<keyword evidence="10" id="KW-0173">Coenzyme A biosynthesis</keyword>
<evidence type="ECO:0000256" key="8">
    <source>
        <dbReference type="ARBA" id="ARBA00022840"/>
    </source>
</evidence>
<proteinExistence type="inferred from homology"/>
<evidence type="ECO:0000313" key="13">
    <source>
        <dbReference type="EMBL" id="SVA57496.1"/>
    </source>
</evidence>
<keyword evidence="4" id="KW-0963">Cytoplasm</keyword>
<evidence type="ECO:0000256" key="6">
    <source>
        <dbReference type="ARBA" id="ARBA00022741"/>
    </source>
</evidence>
<evidence type="ECO:0000256" key="11">
    <source>
        <dbReference type="ARBA" id="ARBA00038036"/>
    </source>
</evidence>
<evidence type="ECO:0000256" key="1">
    <source>
        <dbReference type="ARBA" id="ARBA00001958"/>
    </source>
</evidence>
<evidence type="ECO:0000256" key="7">
    <source>
        <dbReference type="ARBA" id="ARBA00022777"/>
    </source>
</evidence>
<gene>
    <name evidence="13" type="ORF">METZ01_LOCUS110350</name>
</gene>
<dbReference type="AlphaFoldDB" id="A0A381WY86"/>
<dbReference type="EMBL" id="UINC01013279">
    <property type="protein sequence ID" value="SVA57496.1"/>
    <property type="molecule type" value="Genomic_DNA"/>
</dbReference>
<protein>
    <recommendedName>
        <fullName evidence="12">Type III pantothenate kinase</fullName>
    </recommendedName>
</protein>
<dbReference type="InterPro" id="IPR043129">
    <property type="entry name" value="ATPase_NBD"/>
</dbReference>
<dbReference type="GO" id="GO:0004594">
    <property type="term" value="F:pantothenate kinase activity"/>
    <property type="evidence" value="ECO:0007669"/>
    <property type="project" value="InterPro"/>
</dbReference>
<evidence type="ECO:0000256" key="5">
    <source>
        <dbReference type="ARBA" id="ARBA00022679"/>
    </source>
</evidence>
<dbReference type="NCBIfam" id="NF009848">
    <property type="entry name" value="PRK13318.1-6"/>
    <property type="match status" value="1"/>
</dbReference>
<comment type="subunit">
    <text evidence="3">Homodimer.</text>
</comment>
<evidence type="ECO:0000256" key="4">
    <source>
        <dbReference type="ARBA" id="ARBA00022490"/>
    </source>
</evidence>
<keyword evidence="5" id="KW-0808">Transferase</keyword>
<evidence type="ECO:0000256" key="3">
    <source>
        <dbReference type="ARBA" id="ARBA00011738"/>
    </source>
</evidence>
<sequence>MLLLIDIGNTNITVGVSDNSQLVADWRISTRDGTTADEFWVLLRMLLDSGGISLDSIQGLGLSSVVPSMTSIVEHLVQRRLNIPFVNVTSDLDFGLEVRCENPQTVGADRLCNAVSGYRRYGGPLVVVDFGTATTFDVVSGDGGYLGGIIAPGPETTIATLHAAAAKLPAVELLFPKSLIGTNTESSMQSGIMFGGVAMIDGLNRKLKKELGKNTRIIATGGLANVFFPQLETVEAVEPTLTLDGLRIIFERCAPASKPAG</sequence>
<evidence type="ECO:0000256" key="10">
    <source>
        <dbReference type="ARBA" id="ARBA00022993"/>
    </source>
</evidence>
<dbReference type="PANTHER" id="PTHR34265">
    <property type="entry name" value="TYPE III PANTOTHENATE KINASE"/>
    <property type="match status" value="1"/>
</dbReference>
<dbReference type="Gene3D" id="3.30.420.40">
    <property type="match status" value="2"/>
</dbReference>
<comment type="cofactor">
    <cofactor evidence="1">
        <name>K(+)</name>
        <dbReference type="ChEBI" id="CHEBI:29103"/>
    </cofactor>
</comment>
<dbReference type="PANTHER" id="PTHR34265:SF1">
    <property type="entry name" value="TYPE III PANTOTHENATE KINASE"/>
    <property type="match status" value="1"/>
</dbReference>
<keyword evidence="9" id="KW-0630">Potassium</keyword>
<keyword evidence="8" id="KW-0067">ATP-binding</keyword>
<evidence type="ECO:0000256" key="9">
    <source>
        <dbReference type="ARBA" id="ARBA00022958"/>
    </source>
</evidence>
<comment type="subcellular location">
    <subcellularLocation>
        <location evidence="2">Cytoplasm</location>
    </subcellularLocation>
</comment>
<dbReference type="SUPFAM" id="SSF53067">
    <property type="entry name" value="Actin-like ATPase domain"/>
    <property type="match status" value="2"/>
</dbReference>
<accession>A0A381WY86</accession>
<dbReference type="InterPro" id="IPR004619">
    <property type="entry name" value="Type_III_PanK"/>
</dbReference>
<organism evidence="13">
    <name type="scientific">marine metagenome</name>
    <dbReference type="NCBI Taxonomy" id="408172"/>
    <lineage>
        <taxon>unclassified sequences</taxon>
        <taxon>metagenomes</taxon>
        <taxon>ecological metagenomes</taxon>
    </lineage>
</organism>
<keyword evidence="6" id="KW-0547">Nucleotide-binding</keyword>
<name>A0A381WY86_9ZZZZ</name>
<dbReference type="GO" id="GO:0005524">
    <property type="term" value="F:ATP binding"/>
    <property type="evidence" value="ECO:0007669"/>
    <property type="project" value="UniProtKB-KW"/>
</dbReference>
<evidence type="ECO:0000256" key="2">
    <source>
        <dbReference type="ARBA" id="ARBA00004496"/>
    </source>
</evidence>
<dbReference type="GO" id="GO:0005737">
    <property type="term" value="C:cytoplasm"/>
    <property type="evidence" value="ECO:0007669"/>
    <property type="project" value="UniProtKB-SubCell"/>
</dbReference>
<dbReference type="NCBIfam" id="TIGR00671">
    <property type="entry name" value="baf"/>
    <property type="match status" value="1"/>
</dbReference>
<reference evidence="13" key="1">
    <citation type="submission" date="2018-05" db="EMBL/GenBank/DDBJ databases">
        <authorList>
            <person name="Lanie J.A."/>
            <person name="Ng W.-L."/>
            <person name="Kazmierczak K.M."/>
            <person name="Andrzejewski T.M."/>
            <person name="Davidsen T.M."/>
            <person name="Wayne K.J."/>
            <person name="Tettelin H."/>
            <person name="Glass J.I."/>
            <person name="Rusch D."/>
            <person name="Podicherti R."/>
            <person name="Tsui H.-C.T."/>
            <person name="Winkler M.E."/>
        </authorList>
    </citation>
    <scope>NUCLEOTIDE SEQUENCE</scope>
</reference>
<keyword evidence="7" id="KW-0418">Kinase</keyword>
<comment type="similarity">
    <text evidence="11">Belongs to the type III pantothenate kinase family.</text>
</comment>
<dbReference type="GO" id="GO:0015937">
    <property type="term" value="P:coenzyme A biosynthetic process"/>
    <property type="evidence" value="ECO:0007669"/>
    <property type="project" value="UniProtKB-KW"/>
</dbReference>
<dbReference type="CDD" id="cd24015">
    <property type="entry name" value="ASKHA_NBD_PanK-III"/>
    <property type="match status" value="1"/>
</dbReference>
<dbReference type="Pfam" id="PF03309">
    <property type="entry name" value="Pan_kinase"/>
    <property type="match status" value="1"/>
</dbReference>
<dbReference type="NCBIfam" id="NF009855">
    <property type="entry name" value="PRK13321.1"/>
    <property type="match status" value="1"/>
</dbReference>
<dbReference type="HAMAP" id="MF_01274">
    <property type="entry name" value="Pantothen_kinase_3"/>
    <property type="match status" value="1"/>
</dbReference>
<evidence type="ECO:0000256" key="12">
    <source>
        <dbReference type="ARBA" id="ARBA00040883"/>
    </source>
</evidence>